<name>A0ABP1RG49_9HEXA</name>
<evidence type="ECO:0000256" key="1">
    <source>
        <dbReference type="SAM" id="Phobius"/>
    </source>
</evidence>
<dbReference type="EMBL" id="CAXLJM020000072">
    <property type="protein sequence ID" value="CAL8127164.1"/>
    <property type="molecule type" value="Genomic_DNA"/>
</dbReference>
<proteinExistence type="predicted"/>
<evidence type="ECO:0000256" key="2">
    <source>
        <dbReference type="SAM" id="SignalP"/>
    </source>
</evidence>
<accession>A0ABP1RG49</accession>
<organism evidence="3 4">
    <name type="scientific">Orchesella dallaii</name>
    <dbReference type="NCBI Taxonomy" id="48710"/>
    <lineage>
        <taxon>Eukaryota</taxon>
        <taxon>Metazoa</taxon>
        <taxon>Ecdysozoa</taxon>
        <taxon>Arthropoda</taxon>
        <taxon>Hexapoda</taxon>
        <taxon>Collembola</taxon>
        <taxon>Entomobryomorpha</taxon>
        <taxon>Entomobryoidea</taxon>
        <taxon>Orchesellidae</taxon>
        <taxon>Orchesellinae</taxon>
        <taxon>Orchesella</taxon>
    </lineage>
</organism>
<reference evidence="3 4" key="1">
    <citation type="submission" date="2024-08" db="EMBL/GenBank/DDBJ databases">
        <authorList>
            <person name="Cucini C."/>
            <person name="Frati F."/>
        </authorList>
    </citation>
    <scope>NUCLEOTIDE SEQUENCE [LARGE SCALE GENOMIC DNA]</scope>
</reference>
<feature type="transmembrane region" description="Helical" evidence="1">
    <location>
        <begin position="664"/>
        <end position="687"/>
    </location>
</feature>
<feature type="chain" id="PRO_5047396894" evidence="2">
    <location>
        <begin position="20"/>
        <end position="697"/>
    </location>
</feature>
<keyword evidence="1" id="KW-1133">Transmembrane helix</keyword>
<keyword evidence="1" id="KW-0812">Transmembrane</keyword>
<keyword evidence="1" id="KW-0472">Membrane</keyword>
<sequence length="697" mass="80362">MGLWVYFQILLVLINSIIRRELIYANIFSPPQITEGEKGLVKVFNECIFNFQGYSNQWTEKLLHFASKVPVTIKDTFKFKIHWRKHRNRRVFHIHNASSPSSISTGKHTVCIMKLLYWMHSDYPFLFSKMLESPAIKEKLIGSNPNYIIFMFNSKIHLVTPGAKLIKMNLMDLSVTSIPIIVTDLSGTMLCIYCNDYEDYQDIFNTADSPKEIKQIWKASTKNLNGKTMHFNQQHFRMRRKHACSMLHVQLYSHPPLCTIMTLSLSYNFTIFGEWGSHGRHLIGDVETGPIMSSAAIHNIFLKRGEGSNKLGWIHYGCEYNPYKFMLFMSTEHAVNFRALLQPFDNLSTAMFILSIICTLLFLHAVVKTYNEDYNLFSGVGRQINDFQYKCILEQSDPKTLALFSESISGYLGVSFWLFSCYAIGNEYKGFMYSCMTTFPNPRVPESITDLVMHSSIPYYTTTKHVFQGDLYSTLKDMVLADFLHNKKQTYGTKVIEKLRQKCALIKGSEATSIFNITKQLPVLSDAGMIIIPPKFALISSEGDVKLFVTLIRKLSDLIIITSNKVSYFESRVPWYGNRNTFLKIFTEGLSKLEQSGIYRRWSKHFSLYLVVEKFIEIDENLKRLNVTTSNQTNYFSRVLYAFSDSGLNMKVDDIRLRVQNLELMLIGCCGIVVAATIALGCELLVYQVKENSWRYY</sequence>
<evidence type="ECO:0000313" key="3">
    <source>
        <dbReference type="EMBL" id="CAL8127164.1"/>
    </source>
</evidence>
<gene>
    <name evidence="3" type="ORF">ODALV1_LOCUS21721</name>
</gene>
<comment type="caution">
    <text evidence="3">The sequence shown here is derived from an EMBL/GenBank/DDBJ whole genome shotgun (WGS) entry which is preliminary data.</text>
</comment>
<dbReference type="Proteomes" id="UP001642540">
    <property type="component" value="Unassembled WGS sequence"/>
</dbReference>
<feature type="signal peptide" evidence="2">
    <location>
        <begin position="1"/>
        <end position="19"/>
    </location>
</feature>
<protein>
    <submittedName>
        <fullName evidence="3">Uncharacterized protein</fullName>
    </submittedName>
</protein>
<evidence type="ECO:0000313" key="4">
    <source>
        <dbReference type="Proteomes" id="UP001642540"/>
    </source>
</evidence>
<keyword evidence="4" id="KW-1185">Reference proteome</keyword>
<keyword evidence="2" id="KW-0732">Signal</keyword>